<sequence>MKCGAWRELAQVLVPAWTTPTGRPRRCSLRNGHESIHAVLQPPLPSDALPPPNLLGASFGGGSEMGRDSINRTGAEDYGGSWEEQQRRHPPRPGARRVTITSQAPPLQVQQQQQSLHAPQHWQCPERPLRMEGQDFPTPLTTTRHHQQQQKYPQRQRLGFQHWHNRTVAAATPAGRVPCASRVTRASVARRASTPEQPRRPSAGSGGPPGFAGACCSVGGSCAITQRPLPQGMATAAEAAATGSNASDDVAGHDGIQFGN</sequence>
<evidence type="ECO:0000313" key="3">
    <source>
        <dbReference type="EMBL" id="GIM08678.1"/>
    </source>
</evidence>
<keyword evidence="4" id="KW-1185">Reference proteome</keyword>
<organism evidence="2 4">
    <name type="scientific">Volvox reticuliferus</name>
    <dbReference type="NCBI Taxonomy" id="1737510"/>
    <lineage>
        <taxon>Eukaryota</taxon>
        <taxon>Viridiplantae</taxon>
        <taxon>Chlorophyta</taxon>
        <taxon>core chlorophytes</taxon>
        <taxon>Chlorophyceae</taxon>
        <taxon>CS clade</taxon>
        <taxon>Chlamydomonadales</taxon>
        <taxon>Volvocaceae</taxon>
        <taxon>Volvox</taxon>
    </lineage>
</organism>
<name>A0A8J4FFU7_9CHLO</name>
<evidence type="ECO:0000313" key="2">
    <source>
        <dbReference type="EMBL" id="GIL69176.1"/>
    </source>
</evidence>
<evidence type="ECO:0000256" key="1">
    <source>
        <dbReference type="SAM" id="MobiDB-lite"/>
    </source>
</evidence>
<feature type="compositionally biased region" description="Low complexity" evidence="1">
    <location>
        <begin position="180"/>
        <end position="194"/>
    </location>
</feature>
<dbReference type="Proteomes" id="UP000722791">
    <property type="component" value="Unassembled WGS sequence"/>
</dbReference>
<gene>
    <name evidence="2" type="ORF">Vretifemale_145</name>
    <name evidence="3" type="ORF">Vretimale_12681</name>
</gene>
<dbReference type="EMBL" id="BNCQ01000028">
    <property type="protein sequence ID" value="GIM08678.1"/>
    <property type="molecule type" value="Genomic_DNA"/>
</dbReference>
<reference evidence="2" key="1">
    <citation type="journal article" date="2021" name="Proc. Natl. Acad. Sci. U.S.A.">
        <title>Three genomes in the algal genus Volvox reveal the fate of a haploid sex-determining region after a transition to homothallism.</title>
        <authorList>
            <person name="Yamamoto K."/>
            <person name="Hamaji T."/>
            <person name="Kawai-Toyooka H."/>
            <person name="Matsuzaki R."/>
            <person name="Takahashi F."/>
            <person name="Nishimura Y."/>
            <person name="Kawachi M."/>
            <person name="Noguchi H."/>
            <person name="Minakuchi Y."/>
            <person name="Umen J.G."/>
            <person name="Toyoda A."/>
            <person name="Nozaki H."/>
        </authorList>
    </citation>
    <scope>NUCLEOTIDE SEQUENCE</scope>
    <source>
        <strain evidence="3">NIES-3785</strain>
        <strain evidence="2">NIES-3786</strain>
    </source>
</reference>
<evidence type="ECO:0000313" key="4">
    <source>
        <dbReference type="Proteomes" id="UP000747110"/>
    </source>
</evidence>
<dbReference type="EMBL" id="BNCP01000001">
    <property type="protein sequence ID" value="GIL69176.1"/>
    <property type="molecule type" value="Genomic_DNA"/>
</dbReference>
<accession>A0A8J4FFU7</accession>
<feature type="region of interest" description="Disordered" evidence="1">
    <location>
        <begin position="173"/>
        <end position="208"/>
    </location>
</feature>
<feature type="compositionally biased region" description="Pro residues" evidence="1">
    <location>
        <begin position="42"/>
        <end position="53"/>
    </location>
</feature>
<feature type="region of interest" description="Disordered" evidence="1">
    <location>
        <begin position="42"/>
        <end position="97"/>
    </location>
</feature>
<proteinExistence type="predicted"/>
<feature type="region of interest" description="Disordered" evidence="1">
    <location>
        <begin position="129"/>
        <end position="155"/>
    </location>
</feature>
<protein>
    <submittedName>
        <fullName evidence="2">Uncharacterized protein</fullName>
    </submittedName>
</protein>
<comment type="caution">
    <text evidence="2">The sequence shown here is derived from an EMBL/GenBank/DDBJ whole genome shotgun (WGS) entry which is preliminary data.</text>
</comment>
<dbReference type="Proteomes" id="UP000747110">
    <property type="component" value="Unassembled WGS sequence"/>
</dbReference>
<feature type="region of interest" description="Disordered" evidence="1">
    <location>
        <begin position="233"/>
        <end position="260"/>
    </location>
</feature>
<dbReference type="AlphaFoldDB" id="A0A8J4FFU7"/>